<name>A0A371G754_MUCPR</name>
<proteinExistence type="predicted"/>
<gene>
    <name evidence="3" type="ORF">CR513_32320</name>
</gene>
<evidence type="ECO:0000259" key="2">
    <source>
        <dbReference type="Pfam" id="PF24626"/>
    </source>
</evidence>
<organism evidence="3 4">
    <name type="scientific">Mucuna pruriens</name>
    <name type="common">Velvet bean</name>
    <name type="synonym">Dolichos pruriens</name>
    <dbReference type="NCBI Taxonomy" id="157652"/>
    <lineage>
        <taxon>Eukaryota</taxon>
        <taxon>Viridiplantae</taxon>
        <taxon>Streptophyta</taxon>
        <taxon>Embryophyta</taxon>
        <taxon>Tracheophyta</taxon>
        <taxon>Spermatophyta</taxon>
        <taxon>Magnoliopsida</taxon>
        <taxon>eudicotyledons</taxon>
        <taxon>Gunneridae</taxon>
        <taxon>Pentapetalae</taxon>
        <taxon>rosids</taxon>
        <taxon>fabids</taxon>
        <taxon>Fabales</taxon>
        <taxon>Fabaceae</taxon>
        <taxon>Papilionoideae</taxon>
        <taxon>50 kb inversion clade</taxon>
        <taxon>NPAAA clade</taxon>
        <taxon>indigoferoid/millettioid clade</taxon>
        <taxon>Phaseoleae</taxon>
        <taxon>Mucuna</taxon>
    </lineage>
</organism>
<dbReference type="InterPro" id="IPR056924">
    <property type="entry name" value="SH3_Tf2-1"/>
</dbReference>
<feature type="region of interest" description="Disordered" evidence="1">
    <location>
        <begin position="54"/>
        <end position="97"/>
    </location>
</feature>
<dbReference type="Pfam" id="PF24626">
    <property type="entry name" value="SH3_Tf2-1"/>
    <property type="match status" value="1"/>
</dbReference>
<dbReference type="Proteomes" id="UP000257109">
    <property type="component" value="Unassembled WGS sequence"/>
</dbReference>
<dbReference type="OrthoDB" id="1721574at2759"/>
<keyword evidence="4" id="KW-1185">Reference proteome</keyword>
<protein>
    <recommendedName>
        <fullName evidence="2">Tf2-1-like SH3-like domain-containing protein</fullName>
    </recommendedName>
</protein>
<evidence type="ECO:0000313" key="3">
    <source>
        <dbReference type="EMBL" id="RDX86347.1"/>
    </source>
</evidence>
<feature type="domain" description="Tf2-1-like SH3-like" evidence="2">
    <location>
        <begin position="6"/>
        <end position="47"/>
    </location>
</feature>
<feature type="non-terminal residue" evidence="3">
    <location>
        <position position="1"/>
    </location>
</feature>
<dbReference type="AlphaFoldDB" id="A0A371G754"/>
<reference evidence="3" key="1">
    <citation type="submission" date="2018-05" db="EMBL/GenBank/DDBJ databases">
        <title>Draft genome of Mucuna pruriens seed.</title>
        <authorList>
            <person name="Nnadi N.E."/>
            <person name="Vos R."/>
            <person name="Hasami M.H."/>
            <person name="Devisetty U.K."/>
            <person name="Aguiy J.C."/>
        </authorList>
    </citation>
    <scope>NUCLEOTIDE SEQUENCE [LARGE SCALE GENOMIC DNA]</scope>
    <source>
        <strain evidence="3">JCA_2017</strain>
    </source>
</reference>
<accession>A0A371G754</accession>
<sequence length="117" mass="13142">MFPNLRKSKLLPHGDGPFKIIKKINDNAYILEMSQTYEGSHTFNVHLTHLRANSFEEGEPDKDLGSPRGDSQEVEDSQAFKGPLTKGKAKESTKGKACGEYQTTLIFLTQERVVFII</sequence>
<evidence type="ECO:0000256" key="1">
    <source>
        <dbReference type="SAM" id="MobiDB-lite"/>
    </source>
</evidence>
<comment type="caution">
    <text evidence="3">The sequence shown here is derived from an EMBL/GenBank/DDBJ whole genome shotgun (WGS) entry which is preliminary data.</text>
</comment>
<dbReference type="EMBL" id="QJKJ01006541">
    <property type="protein sequence ID" value="RDX86347.1"/>
    <property type="molecule type" value="Genomic_DNA"/>
</dbReference>
<evidence type="ECO:0000313" key="4">
    <source>
        <dbReference type="Proteomes" id="UP000257109"/>
    </source>
</evidence>